<evidence type="ECO:0000256" key="4">
    <source>
        <dbReference type="HAMAP-Rule" id="MF_01185"/>
    </source>
</evidence>
<dbReference type="GeneID" id="68844097"/>
<dbReference type="KEGG" id="cvc:BKX93_23150"/>
<organism evidence="5 6">
    <name type="scientific">Chromobacterium vaccinii</name>
    <dbReference type="NCBI Taxonomy" id="1108595"/>
    <lineage>
        <taxon>Bacteria</taxon>
        <taxon>Pseudomonadati</taxon>
        <taxon>Pseudomonadota</taxon>
        <taxon>Betaproteobacteria</taxon>
        <taxon>Neisseriales</taxon>
        <taxon>Chromobacteriaceae</taxon>
        <taxon>Chromobacterium</taxon>
    </lineage>
</organism>
<evidence type="ECO:0000256" key="2">
    <source>
        <dbReference type="ARBA" id="ARBA00022795"/>
    </source>
</evidence>
<dbReference type="PANTHER" id="PTHR39190:SF1">
    <property type="entry name" value="FLAGELLAR ASSEMBLY FACTOR FLIW"/>
    <property type="match status" value="1"/>
</dbReference>
<keyword evidence="4" id="KW-0143">Chaperone</keyword>
<comment type="subcellular location">
    <subcellularLocation>
        <location evidence="4">Cytoplasm</location>
    </subcellularLocation>
</comment>
<dbReference type="GO" id="GO:0044780">
    <property type="term" value="P:bacterial-type flagellum assembly"/>
    <property type="evidence" value="ECO:0007669"/>
    <property type="project" value="UniProtKB-UniRule"/>
</dbReference>
<dbReference type="InterPro" id="IPR003775">
    <property type="entry name" value="Flagellar_assembly_factor_FliW"/>
</dbReference>
<dbReference type="GO" id="GO:0005737">
    <property type="term" value="C:cytoplasm"/>
    <property type="evidence" value="ECO:0007669"/>
    <property type="project" value="UniProtKB-SubCell"/>
</dbReference>
<comment type="subunit">
    <text evidence="4">Interacts with translational regulator CsrA and flagellin(s).</text>
</comment>
<dbReference type="NCBIfam" id="NF009792">
    <property type="entry name" value="PRK13284.1"/>
    <property type="match status" value="1"/>
</dbReference>
<dbReference type="HAMAP" id="MF_01185">
    <property type="entry name" value="FliW"/>
    <property type="match status" value="1"/>
</dbReference>
<keyword evidence="2 4" id="KW-1005">Bacterial flagellum biogenesis</keyword>
<keyword evidence="5" id="KW-0969">Cilium</keyword>
<dbReference type="STRING" id="1108595.BKX93_23150"/>
<evidence type="ECO:0000256" key="1">
    <source>
        <dbReference type="ARBA" id="ARBA00022490"/>
    </source>
</evidence>
<keyword evidence="1 4" id="KW-0963">Cytoplasm</keyword>
<accession>A0A1D9LMR5</accession>
<dbReference type="InterPro" id="IPR024046">
    <property type="entry name" value="Flagellar_assmbl_FliW_dom_sf"/>
</dbReference>
<comment type="similarity">
    <text evidence="4">Belongs to the FliW family.</text>
</comment>
<name>A0A1D9LMR5_9NEIS</name>
<keyword evidence="5" id="KW-0966">Cell projection</keyword>
<dbReference type="Gene3D" id="2.30.290.10">
    <property type="entry name" value="BH3618-like"/>
    <property type="match status" value="1"/>
</dbReference>
<dbReference type="Proteomes" id="UP000178776">
    <property type="component" value="Chromosome"/>
</dbReference>
<sequence length="147" mass="16586">MRFDSNQLGNVEVDETTVITFPQGIPALENCTRFKLFHDITHPVPQMYWLQSLDDPGITFSLALPERLGVRFQIELSDEEVAQLQLQEPQDAAILLMLYRPLDQQRESHPALGALQANLCNPLVIGLSSRRGIQKTGLKIDILLHTL</sequence>
<reference evidence="5 6" key="1">
    <citation type="submission" date="2016-10" db="EMBL/GenBank/DDBJ databases">
        <title>Chromobacterium muskegensis sp. nov., an insecticidal bacterium isolated from Sphagnum bogs.</title>
        <authorList>
            <person name="Sparks M.E."/>
            <person name="Blackburn M.B."/>
            <person name="Gundersen-Rindal D.E."/>
            <person name="Mitchell A."/>
            <person name="Farrar R."/>
            <person name="Kuhar D."/>
        </authorList>
    </citation>
    <scope>NUCLEOTIDE SEQUENCE [LARGE SCALE GENOMIC DNA]</scope>
    <source>
        <strain evidence="5 6">21-1</strain>
    </source>
</reference>
<dbReference type="AlphaFoldDB" id="A0A1D9LMR5"/>
<keyword evidence="5" id="KW-0282">Flagellum</keyword>
<dbReference type="EMBL" id="CP017707">
    <property type="protein sequence ID" value="AOZ52620.1"/>
    <property type="molecule type" value="Genomic_DNA"/>
</dbReference>
<evidence type="ECO:0000313" key="5">
    <source>
        <dbReference type="EMBL" id="AOZ52620.1"/>
    </source>
</evidence>
<evidence type="ECO:0000256" key="3">
    <source>
        <dbReference type="ARBA" id="ARBA00022845"/>
    </source>
</evidence>
<proteinExistence type="inferred from homology"/>
<dbReference type="PANTHER" id="PTHR39190">
    <property type="entry name" value="FLAGELLAR ASSEMBLY FACTOR FLIW"/>
    <property type="match status" value="1"/>
</dbReference>
<evidence type="ECO:0000313" key="6">
    <source>
        <dbReference type="Proteomes" id="UP000178776"/>
    </source>
</evidence>
<comment type="function">
    <text evidence="4">Acts as an anti-CsrA protein, binds CsrA and prevents it from repressing translation of its target genes, one of which is flagellin. Binds to flagellin and participates in the assembly of the flagellum.</text>
</comment>
<dbReference type="GO" id="GO:0006417">
    <property type="term" value="P:regulation of translation"/>
    <property type="evidence" value="ECO:0007669"/>
    <property type="project" value="UniProtKB-KW"/>
</dbReference>
<keyword evidence="3 4" id="KW-0810">Translation regulation</keyword>
<dbReference type="RefSeq" id="WP_070981574.1">
    <property type="nucleotide sequence ID" value="NZ_CP017707.1"/>
</dbReference>
<dbReference type="Pfam" id="PF02623">
    <property type="entry name" value="FliW"/>
    <property type="match status" value="1"/>
</dbReference>
<protein>
    <recommendedName>
        <fullName evidence="4">Flagellar assembly factor FliW</fullName>
    </recommendedName>
</protein>
<dbReference type="SUPFAM" id="SSF141457">
    <property type="entry name" value="BH3618-like"/>
    <property type="match status" value="1"/>
</dbReference>
<gene>
    <name evidence="4" type="primary">fliW</name>
    <name evidence="5" type="ORF">BKX93_23150</name>
</gene>